<dbReference type="AlphaFoldDB" id="W2GKD3"/>
<dbReference type="EMBL" id="KI687165">
    <property type="protein sequence ID" value="ETK82755.1"/>
    <property type="molecule type" value="Genomic_DNA"/>
</dbReference>
<dbReference type="Proteomes" id="UP000054532">
    <property type="component" value="Unassembled WGS sequence"/>
</dbReference>
<reference evidence="1" key="1">
    <citation type="submission" date="2013-11" db="EMBL/GenBank/DDBJ databases">
        <title>The Genome Sequence of Phytophthora parasitica CJ02B3.</title>
        <authorList>
            <consortium name="The Broad Institute Genomics Platform"/>
            <person name="Russ C."/>
            <person name="Tyler B."/>
            <person name="Panabieres F."/>
            <person name="Shan W."/>
            <person name="Tripathy S."/>
            <person name="Grunwald N."/>
            <person name="Machado M."/>
            <person name="Johnson C.S."/>
            <person name="Arredondo F."/>
            <person name="Hong C."/>
            <person name="Coffey M."/>
            <person name="Young S.K."/>
            <person name="Zeng Q."/>
            <person name="Gargeya S."/>
            <person name="Fitzgerald M."/>
            <person name="Abouelleil A."/>
            <person name="Alvarado L."/>
            <person name="Chapman S.B."/>
            <person name="Gainer-Dewar J."/>
            <person name="Goldberg J."/>
            <person name="Griggs A."/>
            <person name="Gujja S."/>
            <person name="Hansen M."/>
            <person name="Howarth C."/>
            <person name="Imamovic A."/>
            <person name="Ireland A."/>
            <person name="Larimer J."/>
            <person name="McCowan C."/>
            <person name="Murphy C."/>
            <person name="Pearson M."/>
            <person name="Poon T.W."/>
            <person name="Priest M."/>
            <person name="Roberts A."/>
            <person name="Saif S."/>
            <person name="Shea T."/>
            <person name="Sykes S."/>
            <person name="Wortman J."/>
            <person name="Nusbaum C."/>
            <person name="Birren B."/>
        </authorList>
    </citation>
    <scope>NUCLEOTIDE SEQUENCE [LARGE SCALE GENOMIC DNA]</scope>
    <source>
        <strain evidence="1">CJ02B3</strain>
    </source>
</reference>
<proteinExistence type="predicted"/>
<dbReference type="EMBL" id="KI693779">
    <property type="protein sequence ID" value="ETM42638.1"/>
    <property type="molecule type" value="Genomic_DNA"/>
</dbReference>
<reference evidence="2" key="2">
    <citation type="submission" date="2013-11" db="EMBL/GenBank/DDBJ databases">
        <title>The Genome Sequence of Phytophthora parasitica IAC_01/95.</title>
        <authorList>
            <consortium name="The Broad Institute Genomics Platform"/>
            <person name="Russ C."/>
            <person name="Tyler B."/>
            <person name="Panabieres F."/>
            <person name="Shan W."/>
            <person name="Tripathy S."/>
            <person name="Grunwald N."/>
            <person name="Machado M."/>
            <person name="Johnson C.S."/>
            <person name="Arredondo F."/>
            <person name="Hong C."/>
            <person name="Coffey M."/>
            <person name="Young S.K."/>
            <person name="Zeng Q."/>
            <person name="Gargeya S."/>
            <person name="Fitzgerald M."/>
            <person name="Abouelleil A."/>
            <person name="Alvarado L."/>
            <person name="Chapman S.B."/>
            <person name="Gainer-Dewar J."/>
            <person name="Goldberg J."/>
            <person name="Griggs A."/>
            <person name="Gujja S."/>
            <person name="Hansen M."/>
            <person name="Howarth C."/>
            <person name="Imamovic A."/>
            <person name="Ireland A."/>
            <person name="Larimer J."/>
            <person name="McCowan C."/>
            <person name="Murphy C."/>
            <person name="Pearson M."/>
            <person name="Poon T.W."/>
            <person name="Priest M."/>
            <person name="Roberts A."/>
            <person name="Saif S."/>
            <person name="Shea T."/>
            <person name="Sykes S."/>
            <person name="Wortman J."/>
            <person name="Nusbaum C."/>
            <person name="Birren B."/>
        </authorList>
    </citation>
    <scope>NUCLEOTIDE SEQUENCE [LARGE SCALE GENOMIC DNA]</scope>
    <source>
        <strain evidence="2">IAC_01/95</strain>
    </source>
</reference>
<organism evidence="1">
    <name type="scientific">Phytophthora nicotianae</name>
    <name type="common">Potato buckeye rot agent</name>
    <name type="synonym">Phytophthora parasitica</name>
    <dbReference type="NCBI Taxonomy" id="4792"/>
    <lineage>
        <taxon>Eukaryota</taxon>
        <taxon>Sar</taxon>
        <taxon>Stramenopiles</taxon>
        <taxon>Oomycota</taxon>
        <taxon>Peronosporomycetes</taxon>
        <taxon>Peronosporales</taxon>
        <taxon>Peronosporaceae</taxon>
        <taxon>Phytophthora</taxon>
    </lineage>
</organism>
<protein>
    <submittedName>
        <fullName evidence="1">Uncharacterized protein</fullName>
    </submittedName>
</protein>
<evidence type="ECO:0000313" key="2">
    <source>
        <dbReference type="EMBL" id="ETM42638.1"/>
    </source>
</evidence>
<name>W2GKD3_PHYNI</name>
<gene>
    <name evidence="2" type="ORF">L914_11769</name>
    <name evidence="1" type="ORF">L915_11936</name>
</gene>
<dbReference type="Proteomes" id="UP000053236">
    <property type="component" value="Unassembled WGS sequence"/>
</dbReference>
<evidence type="ECO:0000313" key="1">
    <source>
        <dbReference type="EMBL" id="ETK82755.1"/>
    </source>
</evidence>
<sequence length="32" mass="3544">MKSIRTGRQRPVPVKLLLKKSYGKVMSAVGSQ</sequence>
<accession>W2GKD3</accession>